<feature type="region of interest" description="Disordered" evidence="1">
    <location>
        <begin position="598"/>
        <end position="625"/>
    </location>
</feature>
<evidence type="ECO:0000256" key="1">
    <source>
        <dbReference type="SAM" id="MobiDB-lite"/>
    </source>
</evidence>
<dbReference type="InterPro" id="IPR050187">
    <property type="entry name" value="Lipid_Phosphate_FormReg"/>
</dbReference>
<dbReference type="InterPro" id="IPR017438">
    <property type="entry name" value="ATP-NAD_kinase_N"/>
</dbReference>
<feature type="compositionally biased region" description="Low complexity" evidence="1">
    <location>
        <begin position="424"/>
        <end position="439"/>
    </location>
</feature>
<sequence>MYSVSVAGAAGVTVDNMPYSIRSKVSANRNHPFRSKGITSEAQAHAYGDLVMHAGHVSLNDEIGELRMHKNALVWNLNADTSELKKQEGAGSEEALDAQGDPRFLSGAIDFSLARMGFLKRCFKDKRISSGDTLECQSADPALLSHAFELHSILKPRNKPEWTLKTDTLSFSSVEECTFWYDLISEMIRSQSERPKKLLVFVNPYGGRRKAEYIYDHYARELFANARIDTKVIVTTYAEEAKDIMTTTNLSLYDGVVICGGDGFLNQCINALLSRPDRDLFNTLRFGMIPGGSTNTVALSVHGTDDIVTSILKIIAGNRQPLDLCKTTTLHGDHLTYSASMVAYGFYAEGVNKAEGFRFMGPMRYDVTGFEQFMRLNAHECIIRFKRAAPRTKATAIGTATATATAPAANNRPGHKQSERAHTRSASHLPSSSPTPTRTHTSDKFSHLMARSAETILPASETTPSEQPSHMNSPDLSQWMGGGANPHLCLRGCKSCLPDPPHAVPISSVRRSESSNSLRSLNLGTGDCSHKENGSATRKPKTSILKKVMSKRLTSTKSKSLGKQGSHGHSRTQANADTDTAIFVARDIADDCAETADQQNATDDDVQLKAHSDHTTPDGIATLTQSDHMDHTAITATNTDGSAPGDASREASGLALDHTTVSSVDSSRTVPAVGATAEPLEESEGLTFSDIEEGTDADGWEVRKGNFIAINALSMSCKHPKSVNGMAPFAHLSDGTMLLVMVRQCSRPKYLKHLLTVQNPKANHFDDDVLEGANVSEFEVKAISKPSVWMADGEVIEGITDVHCSAHYNLIHYFGSRPAVPPPTIPSSVFRDKSREYP</sequence>
<dbReference type="EMBL" id="KQ241643">
    <property type="protein sequence ID" value="KNC86646.1"/>
    <property type="molecule type" value="Genomic_DNA"/>
</dbReference>
<dbReference type="SMART" id="SM00046">
    <property type="entry name" value="DAGKc"/>
    <property type="match status" value="1"/>
</dbReference>
<keyword evidence="4" id="KW-1185">Reference proteome</keyword>
<feature type="region of interest" description="Disordered" evidence="1">
    <location>
        <begin position="400"/>
        <end position="442"/>
    </location>
</feature>
<dbReference type="InterPro" id="IPR045363">
    <property type="entry name" value="CERK_C"/>
</dbReference>
<feature type="region of interest" description="Disordered" evidence="1">
    <location>
        <begin position="460"/>
        <end position="479"/>
    </location>
</feature>
<organism evidence="3 4">
    <name type="scientific">Sphaeroforma arctica JP610</name>
    <dbReference type="NCBI Taxonomy" id="667725"/>
    <lineage>
        <taxon>Eukaryota</taxon>
        <taxon>Ichthyosporea</taxon>
        <taxon>Ichthyophonida</taxon>
        <taxon>Sphaeroforma</taxon>
    </lineage>
</organism>
<feature type="compositionally biased region" description="Basic and acidic residues" evidence="1">
    <location>
        <begin position="606"/>
        <end position="616"/>
    </location>
</feature>
<dbReference type="STRING" id="667725.A0A0L0GCN5"/>
<dbReference type="Pfam" id="PF19280">
    <property type="entry name" value="CERK_C"/>
    <property type="match status" value="1"/>
</dbReference>
<dbReference type="PROSITE" id="PS50146">
    <property type="entry name" value="DAGK"/>
    <property type="match status" value="1"/>
</dbReference>
<dbReference type="GO" id="GO:0001729">
    <property type="term" value="F:ceramide kinase activity"/>
    <property type="evidence" value="ECO:0007669"/>
    <property type="project" value="TreeGrafter"/>
</dbReference>
<dbReference type="PANTHER" id="PTHR12358:SF111">
    <property type="entry name" value="CERAMIDE KINASE, ISOFORM A"/>
    <property type="match status" value="1"/>
</dbReference>
<dbReference type="PANTHER" id="PTHR12358">
    <property type="entry name" value="SPHINGOSINE KINASE"/>
    <property type="match status" value="1"/>
</dbReference>
<dbReference type="GO" id="GO:0016020">
    <property type="term" value="C:membrane"/>
    <property type="evidence" value="ECO:0007669"/>
    <property type="project" value="GOC"/>
</dbReference>
<evidence type="ECO:0000313" key="3">
    <source>
        <dbReference type="EMBL" id="KNC86646.1"/>
    </source>
</evidence>
<proteinExistence type="predicted"/>
<dbReference type="InterPro" id="IPR016064">
    <property type="entry name" value="NAD/diacylglycerol_kinase_sf"/>
</dbReference>
<feature type="domain" description="DAGKc" evidence="2">
    <location>
        <begin position="193"/>
        <end position="331"/>
    </location>
</feature>
<feature type="region of interest" description="Disordered" evidence="1">
    <location>
        <begin position="507"/>
        <end position="577"/>
    </location>
</feature>
<dbReference type="OrthoDB" id="530923at2759"/>
<dbReference type="Proteomes" id="UP000054560">
    <property type="component" value="Unassembled WGS sequence"/>
</dbReference>
<feature type="compositionally biased region" description="Polar residues" evidence="1">
    <location>
        <begin position="460"/>
        <end position="476"/>
    </location>
</feature>
<dbReference type="GeneID" id="25901729"/>
<dbReference type="SUPFAM" id="SSF111331">
    <property type="entry name" value="NAD kinase/diacylglycerol kinase-like"/>
    <property type="match status" value="1"/>
</dbReference>
<dbReference type="InterPro" id="IPR001206">
    <property type="entry name" value="Diacylglycerol_kinase_cat_dom"/>
</dbReference>
<name>A0A0L0GCN5_9EUKA</name>
<feature type="compositionally biased region" description="Low complexity" evidence="1">
    <location>
        <begin position="400"/>
        <end position="409"/>
    </location>
</feature>
<reference evidence="3 4" key="1">
    <citation type="submission" date="2011-02" db="EMBL/GenBank/DDBJ databases">
        <title>The Genome Sequence of Sphaeroforma arctica JP610.</title>
        <authorList>
            <consortium name="The Broad Institute Genome Sequencing Platform"/>
            <person name="Russ C."/>
            <person name="Cuomo C."/>
            <person name="Young S.K."/>
            <person name="Zeng Q."/>
            <person name="Gargeya S."/>
            <person name="Alvarado L."/>
            <person name="Berlin A."/>
            <person name="Chapman S.B."/>
            <person name="Chen Z."/>
            <person name="Freedman E."/>
            <person name="Gellesch M."/>
            <person name="Goldberg J."/>
            <person name="Griggs A."/>
            <person name="Gujja S."/>
            <person name="Heilman E."/>
            <person name="Heiman D."/>
            <person name="Howarth C."/>
            <person name="Mehta T."/>
            <person name="Neiman D."/>
            <person name="Pearson M."/>
            <person name="Roberts A."/>
            <person name="Saif S."/>
            <person name="Shea T."/>
            <person name="Shenoy N."/>
            <person name="Sisk P."/>
            <person name="Stolte C."/>
            <person name="Sykes S."/>
            <person name="White J."/>
            <person name="Yandava C."/>
            <person name="Burger G."/>
            <person name="Gray M.W."/>
            <person name="Holland P.W.H."/>
            <person name="King N."/>
            <person name="Lang F.B.F."/>
            <person name="Roger A.J."/>
            <person name="Ruiz-Trillo I."/>
            <person name="Haas B."/>
            <person name="Nusbaum C."/>
            <person name="Birren B."/>
        </authorList>
    </citation>
    <scope>NUCLEOTIDE SEQUENCE [LARGE SCALE GENOMIC DNA]</scope>
    <source>
        <strain evidence="3 4">JP610</strain>
    </source>
</reference>
<dbReference type="Gene3D" id="3.40.50.10330">
    <property type="entry name" value="Probable inorganic polyphosphate/atp-NAD kinase, domain 1"/>
    <property type="match status" value="1"/>
</dbReference>
<evidence type="ECO:0000259" key="2">
    <source>
        <dbReference type="PROSITE" id="PS50146"/>
    </source>
</evidence>
<feature type="compositionally biased region" description="Low complexity" evidence="1">
    <location>
        <begin position="551"/>
        <end position="564"/>
    </location>
</feature>
<evidence type="ECO:0000313" key="4">
    <source>
        <dbReference type="Proteomes" id="UP000054560"/>
    </source>
</evidence>
<dbReference type="RefSeq" id="XP_014160548.1">
    <property type="nucleotide sequence ID" value="XM_014305073.1"/>
</dbReference>
<dbReference type="eggNOG" id="KOG1115">
    <property type="taxonomic scope" value="Eukaryota"/>
</dbReference>
<dbReference type="Gene3D" id="2.60.200.40">
    <property type="match status" value="2"/>
</dbReference>
<protein>
    <recommendedName>
        <fullName evidence="2">DAGKc domain-containing protein</fullName>
    </recommendedName>
</protein>
<dbReference type="AlphaFoldDB" id="A0A0L0GCN5"/>
<dbReference type="GO" id="GO:0006672">
    <property type="term" value="P:ceramide metabolic process"/>
    <property type="evidence" value="ECO:0007669"/>
    <property type="project" value="TreeGrafter"/>
</dbReference>
<accession>A0A0L0GCN5</accession>
<feature type="compositionally biased region" description="Low complexity" evidence="1">
    <location>
        <begin position="514"/>
        <end position="523"/>
    </location>
</feature>
<dbReference type="Pfam" id="PF00781">
    <property type="entry name" value="DAGK_cat"/>
    <property type="match status" value="1"/>
</dbReference>
<gene>
    <name evidence="3" type="ORF">SARC_01225</name>
</gene>